<evidence type="ECO:0000313" key="2">
    <source>
        <dbReference type="EMBL" id="RQY88350.1"/>
    </source>
</evidence>
<keyword evidence="1" id="KW-0238">DNA-binding</keyword>
<evidence type="ECO:0000313" key="3">
    <source>
        <dbReference type="Proteomes" id="UP000068603"/>
    </source>
</evidence>
<dbReference type="Proteomes" id="UP000068603">
    <property type="component" value="Unassembled WGS sequence"/>
</dbReference>
<name>A0A118QLH9_9BURK</name>
<dbReference type="GO" id="GO:0003677">
    <property type="term" value="F:DNA binding"/>
    <property type="evidence" value="ECO:0007669"/>
    <property type="project" value="UniProtKB-KW"/>
</dbReference>
<dbReference type="Gene3D" id="3.40.50.450">
    <property type="match status" value="1"/>
</dbReference>
<dbReference type="STRING" id="1503054.WT74_29240"/>
<protein>
    <submittedName>
        <fullName evidence="1">DNA-binding protein</fullName>
    </submittedName>
</protein>
<accession>A0A118QLH9</accession>
<dbReference type="InterPro" id="IPR041164">
    <property type="entry name" value="LDcluster4"/>
</dbReference>
<comment type="caution">
    <text evidence="1">The sequence shown here is derived from an EMBL/GenBank/DDBJ whole genome shotgun (WGS) entry which is preliminary data.</text>
</comment>
<proteinExistence type="predicted"/>
<dbReference type="EMBL" id="LPHB01000053">
    <property type="protein sequence ID" value="KWA59625.1"/>
    <property type="molecule type" value="Genomic_DNA"/>
</dbReference>
<keyword evidence="4" id="KW-1185">Reference proteome</keyword>
<dbReference type="Proteomes" id="UP000281098">
    <property type="component" value="Unassembled WGS sequence"/>
</dbReference>
<dbReference type="RefSeq" id="WP_059563026.1">
    <property type="nucleotide sequence ID" value="NZ_CP013461.1"/>
</dbReference>
<dbReference type="KEGG" id="bstg:WT74_29240"/>
<dbReference type="EMBL" id="QTPM01000031">
    <property type="protein sequence ID" value="RQY88350.1"/>
    <property type="molecule type" value="Genomic_DNA"/>
</dbReference>
<organism evidence="1">
    <name type="scientific">Burkholderia stagnalis</name>
    <dbReference type="NCBI Taxonomy" id="1503054"/>
    <lineage>
        <taxon>Bacteria</taxon>
        <taxon>Pseudomonadati</taxon>
        <taxon>Pseudomonadota</taxon>
        <taxon>Betaproteobacteria</taxon>
        <taxon>Burkholderiales</taxon>
        <taxon>Burkholderiaceae</taxon>
        <taxon>Burkholderia</taxon>
        <taxon>Burkholderia cepacia complex</taxon>
    </lineage>
</organism>
<gene>
    <name evidence="2" type="ORF">DF017_22840</name>
    <name evidence="1" type="ORF">WT44_18860</name>
</gene>
<dbReference type="AlphaFoldDB" id="A0A118QLH9"/>
<dbReference type="Pfam" id="PF18306">
    <property type="entry name" value="LDcluster4"/>
    <property type="match status" value="1"/>
</dbReference>
<evidence type="ECO:0000313" key="1">
    <source>
        <dbReference type="EMBL" id="KWA59625.1"/>
    </source>
</evidence>
<evidence type="ECO:0000313" key="4">
    <source>
        <dbReference type="Proteomes" id="UP000281098"/>
    </source>
</evidence>
<sequence>MTIIGVMGSGKHEWPDLAAPLGTWIATQGFDLLTGGGGGVMLSTARAYATTPGRRGRSIGVVPSEAHPVFGFAPLAGYPNPFIDLPVVTPLPRKDADAPDDALNRNYVNVLTSDIVVALPGSQGTLDEIRLATRFAKPLICVGPGAAFDGVPHGTRIVSALDDVYAFVLAHARARHRPDQPAIGA</sequence>
<dbReference type="SUPFAM" id="SSF102405">
    <property type="entry name" value="MCP/YpsA-like"/>
    <property type="match status" value="1"/>
</dbReference>
<reference evidence="2 4" key="2">
    <citation type="submission" date="2018-08" db="EMBL/GenBank/DDBJ databases">
        <title>Comparative analysis of Burkholderia isolates from Puerto Rico.</title>
        <authorList>
            <person name="Hall C."/>
            <person name="Sahl J."/>
            <person name="Wagner D."/>
        </authorList>
    </citation>
    <scope>NUCLEOTIDE SEQUENCE [LARGE SCALE GENOMIC DNA]</scope>
    <source>
        <strain evidence="2 4">Bp8966</strain>
    </source>
</reference>
<reference evidence="1 3" key="1">
    <citation type="submission" date="2015-11" db="EMBL/GenBank/DDBJ databases">
        <title>Expanding the genomic diversity of Burkholderia species for the development of highly accurate diagnostics.</title>
        <authorList>
            <person name="Sahl J."/>
            <person name="Keim P."/>
            <person name="Wagner D."/>
        </authorList>
    </citation>
    <scope>NUCLEOTIDE SEQUENCE [LARGE SCALE GENOMIC DNA]</scope>
    <source>
        <strain evidence="1 3">MSMB1960WGS</strain>
    </source>
</reference>